<proteinExistence type="predicted"/>
<protein>
    <submittedName>
        <fullName evidence="1">Uncharacterized protein</fullName>
    </submittedName>
</protein>
<organism evidence="1">
    <name type="scientific">viral metagenome</name>
    <dbReference type="NCBI Taxonomy" id="1070528"/>
    <lineage>
        <taxon>unclassified sequences</taxon>
        <taxon>metagenomes</taxon>
        <taxon>organismal metagenomes</taxon>
    </lineage>
</organism>
<dbReference type="AlphaFoldDB" id="A0A6C0GZR1"/>
<name>A0A6C0GZR1_9ZZZZ</name>
<sequence>MHKLIISIIIGILIYIIFQKEKEKENFGQKGAIKCFLFDPYLVYVHDLFMDVMSVNPDMRNKVIGKLLPAICILDMVINKKTGWDKFLDSQGKKFETDRIGGLTKYLEEQNLKAIKYMSDNNLSFLNEYSNYKTTTTNPLTELLAHQKKEYNSKTKKDEIVDQPLNLMYIFTEVVKLKLSEINI</sequence>
<evidence type="ECO:0000313" key="1">
    <source>
        <dbReference type="EMBL" id="QHT73647.1"/>
    </source>
</evidence>
<dbReference type="EMBL" id="MN739831">
    <property type="protein sequence ID" value="QHT73647.1"/>
    <property type="molecule type" value="Genomic_DNA"/>
</dbReference>
<reference evidence="1" key="1">
    <citation type="journal article" date="2020" name="Nature">
        <title>Giant virus diversity and host interactions through global metagenomics.</title>
        <authorList>
            <person name="Schulz F."/>
            <person name="Roux S."/>
            <person name="Paez-Espino D."/>
            <person name="Jungbluth S."/>
            <person name="Walsh D.A."/>
            <person name="Denef V.J."/>
            <person name="McMahon K.D."/>
            <person name="Konstantinidis K.T."/>
            <person name="Eloe-Fadrosh E.A."/>
            <person name="Kyrpides N.C."/>
            <person name="Woyke T."/>
        </authorList>
    </citation>
    <scope>NUCLEOTIDE SEQUENCE</scope>
    <source>
        <strain evidence="1">GVMAG-M-3300023179-4</strain>
    </source>
</reference>
<accession>A0A6C0GZR1</accession>